<dbReference type="PANTHER" id="PTHR10000">
    <property type="entry name" value="PHOSPHOSERINE PHOSPHATASE"/>
    <property type="match status" value="1"/>
</dbReference>
<dbReference type="EMBL" id="JAUSTY010000002">
    <property type="protein sequence ID" value="MDQ0164579.1"/>
    <property type="molecule type" value="Genomic_DNA"/>
</dbReference>
<dbReference type="PANTHER" id="PTHR10000:SF8">
    <property type="entry name" value="HAD SUPERFAMILY HYDROLASE-LIKE, TYPE 3"/>
    <property type="match status" value="1"/>
</dbReference>
<dbReference type="NCBIfam" id="TIGR00099">
    <property type="entry name" value="Cof-subfamily"/>
    <property type="match status" value="1"/>
</dbReference>
<gene>
    <name evidence="1" type="ORF">J2S11_000479</name>
</gene>
<protein>
    <submittedName>
        <fullName evidence="1">Cof subfamily protein (Haloacid dehalogenase superfamily)</fullName>
    </submittedName>
</protein>
<proteinExistence type="predicted"/>
<dbReference type="Pfam" id="PF08282">
    <property type="entry name" value="Hydrolase_3"/>
    <property type="match status" value="1"/>
</dbReference>
<dbReference type="Gene3D" id="3.30.1240.10">
    <property type="match status" value="1"/>
</dbReference>
<evidence type="ECO:0000313" key="2">
    <source>
        <dbReference type="Proteomes" id="UP001235840"/>
    </source>
</evidence>
<dbReference type="InterPro" id="IPR000150">
    <property type="entry name" value="Cof"/>
</dbReference>
<dbReference type="InterPro" id="IPR006379">
    <property type="entry name" value="HAD-SF_hydro_IIB"/>
</dbReference>
<dbReference type="Proteomes" id="UP001235840">
    <property type="component" value="Unassembled WGS sequence"/>
</dbReference>
<organism evidence="1 2">
    <name type="scientific">Caldalkalibacillus horti</name>
    <dbReference type="NCBI Taxonomy" id="77523"/>
    <lineage>
        <taxon>Bacteria</taxon>
        <taxon>Bacillati</taxon>
        <taxon>Bacillota</taxon>
        <taxon>Bacilli</taxon>
        <taxon>Bacillales</taxon>
        <taxon>Bacillaceae</taxon>
        <taxon>Caldalkalibacillus</taxon>
    </lineage>
</organism>
<dbReference type="InterPro" id="IPR023214">
    <property type="entry name" value="HAD_sf"/>
</dbReference>
<keyword evidence="2" id="KW-1185">Reference proteome</keyword>
<dbReference type="NCBIfam" id="TIGR01484">
    <property type="entry name" value="HAD-SF-IIB"/>
    <property type="match status" value="1"/>
</dbReference>
<dbReference type="RefSeq" id="WP_307390397.1">
    <property type="nucleotide sequence ID" value="NZ_BAAADK010000018.1"/>
</dbReference>
<evidence type="ECO:0000313" key="1">
    <source>
        <dbReference type="EMBL" id="MDQ0164579.1"/>
    </source>
</evidence>
<dbReference type="InterPro" id="IPR036412">
    <property type="entry name" value="HAD-like_sf"/>
</dbReference>
<comment type="caution">
    <text evidence="1">The sequence shown here is derived from an EMBL/GenBank/DDBJ whole genome shotgun (WGS) entry which is preliminary data.</text>
</comment>
<dbReference type="Gene3D" id="3.40.50.1000">
    <property type="entry name" value="HAD superfamily/HAD-like"/>
    <property type="match status" value="1"/>
</dbReference>
<dbReference type="SUPFAM" id="SSF56784">
    <property type="entry name" value="HAD-like"/>
    <property type="match status" value="1"/>
</dbReference>
<name>A0ABT9VUD1_9BACI</name>
<reference evidence="1 2" key="1">
    <citation type="submission" date="2023-07" db="EMBL/GenBank/DDBJ databases">
        <title>Genomic Encyclopedia of Type Strains, Phase IV (KMG-IV): sequencing the most valuable type-strain genomes for metagenomic binning, comparative biology and taxonomic classification.</title>
        <authorList>
            <person name="Goeker M."/>
        </authorList>
    </citation>
    <scope>NUCLEOTIDE SEQUENCE [LARGE SCALE GENOMIC DNA]</scope>
    <source>
        <strain evidence="1 2">DSM 12751</strain>
    </source>
</reference>
<accession>A0ABT9VUD1</accession>
<sequence>MFSIATGRIKSSVMNYVHQLPINVPGILYNGGLVYDFNQDKPLWNSSLPDEIYGIVPMLQQQFPELGIEIYSDEKAYFIQENAITDLHKSKESITICYDPVDQIASPWEKIILVWDPEKLEKVEQFLQVLQLPMHLVRSESFFLEILPKGVSKGSALQHLFRESDLNPKYVVAIGDNMNDFELLQEAEIGVAVENAHPRLKEAADVITVHHNQHAIAAIIKDMQQLLAESSKVEKKKIAF</sequence>